<dbReference type="EMBL" id="AY125977">
    <property type="protein sequence ID" value="AAN01243.1"/>
    <property type="molecule type" value="mRNA"/>
</dbReference>
<keyword evidence="1" id="KW-0167">Capsid protein</keyword>
<accession>Q8JMF2</accession>
<reference evidence="1" key="1">
    <citation type="submission" date="2002-06" db="EMBL/GenBank/DDBJ databases">
        <authorList>
            <person name="Kim C.-S."/>
            <person name="Ryu K.-H."/>
            <person name="Lee G.-P."/>
            <person name="Kim H.-R."/>
            <person name="Noh Y.-M."/>
            <person name="Lee D.-W."/>
            <person name="Lee C.-H."/>
        </authorList>
    </citation>
    <scope>NUCLEOTIDE SEQUENCE</scope>
</reference>
<dbReference type="Pfam" id="PF01787">
    <property type="entry name" value="Ilar_coat"/>
    <property type="match status" value="1"/>
</dbReference>
<protein>
    <submittedName>
        <fullName evidence="1">Coat protein</fullName>
    </submittedName>
</protein>
<sequence length="232" mass="26322">MVCKSLEFNMVCKYCNHTHPGSCAGCKWCHSTNRFAPPKRAVARAQANPNKGKIPVRGYPVQGGPSVRRTAWEVRGPNVEPKIPKGHRVLSSREVTATVEGRFVNIDFADVFRDLLEKDLKVYTFIIRVNSLSSNGWIGLVEDYDESNPKGPNPMDRKGFKKDQPRGWQWEAPPNTTFDDFVRKFRLVLEFKTNFAAGAKVFMRDLYVITSELPPVQIPTNVLLIDEDLLEL</sequence>
<evidence type="ECO:0000313" key="1">
    <source>
        <dbReference type="EMBL" id="AAN01243.1"/>
    </source>
</evidence>
<name>Q8JMF2_9BROM</name>
<organism evidence="1">
    <name type="scientific">Ilarvirus ApMV</name>
    <dbReference type="NCBI Taxonomy" id="12319"/>
    <lineage>
        <taxon>Viruses</taxon>
        <taxon>Riboviria</taxon>
        <taxon>Orthornavirae</taxon>
        <taxon>Kitrinoviricota</taxon>
        <taxon>Alsuviricetes</taxon>
        <taxon>Martellivirales</taxon>
        <taxon>Bromoviridae</taxon>
        <taxon>Ilarvirus</taxon>
    </lineage>
</organism>
<dbReference type="InterPro" id="IPR002681">
    <property type="entry name" value="Coat_Ilarvirus"/>
</dbReference>
<proteinExistence type="evidence at transcript level"/>
<dbReference type="GO" id="GO:0019028">
    <property type="term" value="C:viral capsid"/>
    <property type="evidence" value="ECO:0007669"/>
    <property type="project" value="UniProtKB-KW"/>
</dbReference>
<keyword evidence="1" id="KW-0946">Virion</keyword>
<dbReference type="GO" id="GO:0003723">
    <property type="term" value="F:RNA binding"/>
    <property type="evidence" value="ECO:0007669"/>
    <property type="project" value="InterPro"/>
</dbReference>